<sequence>MFDIEDIRAQWAKQRPDIDTGPMGLIGRVVRLSALFNDEMGKTFAKHGLNFASFDVLATLLRSGPPHALSPNQLLATMMVTSGTMTNRIDQLEKEGLVARVPNPVDKRSIRVQLTPRGKEKIDAAITDHVVVQKQLVQALSPSDQSTLNQLMDQALLSLAEPD</sequence>
<dbReference type="Pfam" id="PF12802">
    <property type="entry name" value="MarR_2"/>
    <property type="match status" value="1"/>
</dbReference>
<dbReference type="EMBL" id="WIBF01000001">
    <property type="protein sequence ID" value="MQQ07488.1"/>
    <property type="molecule type" value="Genomic_DNA"/>
</dbReference>
<name>A0A843YC73_9RHOB</name>
<evidence type="ECO:0000259" key="4">
    <source>
        <dbReference type="PROSITE" id="PS50995"/>
    </source>
</evidence>
<protein>
    <submittedName>
        <fullName evidence="5">MarR family transcriptional regulator</fullName>
    </submittedName>
</protein>
<dbReference type="AlphaFoldDB" id="A0A843YC73"/>
<evidence type="ECO:0000256" key="1">
    <source>
        <dbReference type="ARBA" id="ARBA00023015"/>
    </source>
</evidence>
<gene>
    <name evidence="5" type="ORF">GFB49_03395</name>
</gene>
<accession>A0A843YC73</accession>
<dbReference type="PANTHER" id="PTHR42756">
    <property type="entry name" value="TRANSCRIPTIONAL REGULATOR, MARR"/>
    <property type="match status" value="1"/>
</dbReference>
<dbReference type="RefSeq" id="WP_153214363.1">
    <property type="nucleotide sequence ID" value="NZ_WIBF01000001.1"/>
</dbReference>
<dbReference type="SMART" id="SM00347">
    <property type="entry name" value="HTH_MARR"/>
    <property type="match status" value="1"/>
</dbReference>
<dbReference type="PROSITE" id="PS01117">
    <property type="entry name" value="HTH_MARR_1"/>
    <property type="match status" value="1"/>
</dbReference>
<keyword evidence="1" id="KW-0805">Transcription regulation</keyword>
<keyword evidence="6" id="KW-1185">Reference proteome</keyword>
<dbReference type="InterPro" id="IPR036390">
    <property type="entry name" value="WH_DNA-bd_sf"/>
</dbReference>
<dbReference type="GO" id="GO:0003677">
    <property type="term" value="F:DNA binding"/>
    <property type="evidence" value="ECO:0007669"/>
    <property type="project" value="UniProtKB-KW"/>
</dbReference>
<dbReference type="InterPro" id="IPR000835">
    <property type="entry name" value="HTH_MarR-typ"/>
</dbReference>
<reference evidence="5 6" key="1">
    <citation type="submission" date="2019-10" db="EMBL/GenBank/DDBJ databases">
        <title>Epibacterium sp. nov., isolated from seawater.</title>
        <authorList>
            <person name="Zhang X."/>
            <person name="Li N."/>
        </authorList>
    </citation>
    <scope>NUCLEOTIDE SEQUENCE [LARGE SCALE GENOMIC DNA]</scope>
    <source>
        <strain evidence="5 6">SM1979</strain>
    </source>
</reference>
<keyword evidence="3" id="KW-0804">Transcription</keyword>
<dbReference type="Proteomes" id="UP000444174">
    <property type="component" value="Unassembled WGS sequence"/>
</dbReference>
<evidence type="ECO:0000313" key="5">
    <source>
        <dbReference type="EMBL" id="MQQ07488.1"/>
    </source>
</evidence>
<evidence type="ECO:0000313" key="6">
    <source>
        <dbReference type="Proteomes" id="UP000444174"/>
    </source>
</evidence>
<dbReference type="PANTHER" id="PTHR42756:SF1">
    <property type="entry name" value="TRANSCRIPTIONAL REPRESSOR OF EMRAB OPERON"/>
    <property type="match status" value="1"/>
</dbReference>
<evidence type="ECO:0000256" key="3">
    <source>
        <dbReference type="ARBA" id="ARBA00023163"/>
    </source>
</evidence>
<proteinExistence type="predicted"/>
<comment type="caution">
    <text evidence="5">The sequence shown here is derived from an EMBL/GenBank/DDBJ whole genome shotgun (WGS) entry which is preliminary data.</text>
</comment>
<dbReference type="Gene3D" id="1.10.10.10">
    <property type="entry name" value="Winged helix-like DNA-binding domain superfamily/Winged helix DNA-binding domain"/>
    <property type="match status" value="1"/>
</dbReference>
<keyword evidence="2" id="KW-0238">DNA-binding</keyword>
<organism evidence="5 6">
    <name type="scientific">Tritonibacter litoralis</name>
    <dbReference type="NCBI Taxonomy" id="2662264"/>
    <lineage>
        <taxon>Bacteria</taxon>
        <taxon>Pseudomonadati</taxon>
        <taxon>Pseudomonadota</taxon>
        <taxon>Alphaproteobacteria</taxon>
        <taxon>Rhodobacterales</taxon>
        <taxon>Paracoccaceae</taxon>
        <taxon>Tritonibacter</taxon>
    </lineage>
</organism>
<dbReference type="PROSITE" id="PS50995">
    <property type="entry name" value="HTH_MARR_2"/>
    <property type="match status" value="1"/>
</dbReference>
<evidence type="ECO:0000256" key="2">
    <source>
        <dbReference type="ARBA" id="ARBA00023125"/>
    </source>
</evidence>
<feature type="domain" description="HTH marR-type" evidence="4">
    <location>
        <begin position="22"/>
        <end position="157"/>
    </location>
</feature>
<dbReference type="InterPro" id="IPR036388">
    <property type="entry name" value="WH-like_DNA-bd_sf"/>
</dbReference>
<dbReference type="GO" id="GO:0003700">
    <property type="term" value="F:DNA-binding transcription factor activity"/>
    <property type="evidence" value="ECO:0007669"/>
    <property type="project" value="InterPro"/>
</dbReference>
<dbReference type="SUPFAM" id="SSF46785">
    <property type="entry name" value="Winged helix' DNA-binding domain"/>
    <property type="match status" value="1"/>
</dbReference>
<dbReference type="InterPro" id="IPR023187">
    <property type="entry name" value="Tscrpt_reg_MarR-type_CS"/>
</dbReference>
<dbReference type="PRINTS" id="PR00598">
    <property type="entry name" value="HTHMARR"/>
</dbReference>